<feature type="transmembrane region" description="Helical" evidence="8">
    <location>
        <begin position="20"/>
        <end position="39"/>
    </location>
</feature>
<evidence type="ECO:0000313" key="10">
    <source>
        <dbReference type="EMBL" id="ODM97234.1"/>
    </source>
</evidence>
<comment type="cofactor">
    <cofactor evidence="1">
        <name>Ca(2+)</name>
        <dbReference type="ChEBI" id="CHEBI:29108"/>
    </cofactor>
</comment>
<sequence length="1096" mass="127465">MNKEKTKQSVVGAATRSQLLTMGLPLQFVFVLLLCLWSIERTICQTDKNQSEEDESSKEIFKTSNRSVVVVEDEVTENLPAKENLFVNEDTKDNVQEKNESDDHTNPPFPSQSSSFWESELDEVGREYDEQEQPDTEDTNTRQKEAQEEVERKESDTTSTTTNSQGKDERPNIILIITDDQDVELGSMEYMPETLKVFRTGGIEFRHGYVTTPICCPSRSSLLTGMYVHSHETYSNNDNCSSINWREKYEKKTFAAHLWSSGYYTNYIGKYLNKYDGSHIPHGWDEWNGLLMNSRYYNYTLNRNGKRFRYGNDLERDYYPDLIARDGLDFLDRVAADPSKQPFLLVLSFPSPHGPEDSAPKYSNLFLNATPHHTPSYNFAPNVDKQWILRVTDKMTPILKEFTNVLMTKRLQTLQSVDVAVGQIFRYLEAKSLRDSTYAFYTSDHGYHVGQFGLVKGKSMPYEFDIRVPFFMAGPKAMVQGGTLIREPVLNIDFAPTFLDLANLIVPEEMDGRSMVPLIRKYCPSCEKEEALEWPDVFLIESPGRRNPPPNSGAGGASGEHFDRHPKKSHKKKNREKVVFDEEEVLSLSKLCAIHPHPCLPGQKKFCRREKNRIRFRKCRQNIDFLVSTRLFAPDPRFNDPVYGSSHNSSSTDISVQKCSCRFRRSASLEFSEDDDIIINWETERRRIDDEIEKLKQRIEYLRQRRRDMRRKWLTENYPGVSLSADNGYSHREERKNKGRDKVDDTRRRIPPEVVDDHDTIREDDYDEDSHESEENEKEENVTEEENDNFGGRRLEENATISETNIPQAEDDVDVIVRELNKTTDHLVTSTMPVPPAKLPNEASVLNVELEEGDEKDLMELPAVGSTRKPKNHRGKNKHMRNKLKGTYMYNKIPRPTVEGDGSCNCYNDPKWLRQKEREDRKHRKLLSKLRKKQRLFKRIEDPVERQQAETCGKEEKMNCFWHDSDHWRTAPFWTSGSFCFCMNANNNSYSCLRSVNSTHNYLYCQFITGFKMYFNLLQDPFQLRNAIATLPASNEDWILSRLYKLKQCKGRKECWSDDGGSDDVIHPSLWEQIFGRWPKKRRKGGRRNRNKHQGS</sequence>
<keyword evidence="8" id="KW-1133">Transmembrane helix</keyword>
<evidence type="ECO:0000256" key="4">
    <source>
        <dbReference type="ARBA" id="ARBA00022801"/>
    </source>
</evidence>
<dbReference type="InterPro" id="IPR024607">
    <property type="entry name" value="Sulfatase_CS"/>
</dbReference>
<feature type="domain" description="Sulfatase N-terminal" evidence="9">
    <location>
        <begin position="171"/>
        <end position="503"/>
    </location>
</feature>
<name>A0A1D2MWR0_ORCCI</name>
<comment type="similarity">
    <text evidence="2">Belongs to the sulfatase family.</text>
</comment>
<feature type="compositionally biased region" description="Acidic residues" evidence="7">
    <location>
        <begin position="764"/>
        <end position="788"/>
    </location>
</feature>
<feature type="compositionally biased region" description="Basic and acidic residues" evidence="7">
    <location>
        <begin position="139"/>
        <end position="156"/>
    </location>
</feature>
<dbReference type="STRING" id="48709.A0A1D2MWR0"/>
<dbReference type="CDD" id="cd16147">
    <property type="entry name" value="G6S"/>
    <property type="match status" value="1"/>
</dbReference>
<reference evidence="10 11" key="1">
    <citation type="journal article" date="2016" name="Genome Biol. Evol.">
        <title>Gene Family Evolution Reflects Adaptation to Soil Environmental Stressors in the Genome of the Collembolan Orchesella cincta.</title>
        <authorList>
            <person name="Faddeeva-Vakhrusheva A."/>
            <person name="Derks M.F."/>
            <person name="Anvar S.Y."/>
            <person name="Agamennone V."/>
            <person name="Suring W."/>
            <person name="Smit S."/>
            <person name="van Straalen N.M."/>
            <person name="Roelofs D."/>
        </authorList>
    </citation>
    <scope>NUCLEOTIDE SEQUENCE [LARGE SCALE GENOMIC DNA]</scope>
    <source>
        <tissue evidence="10">Mixed pool</tissue>
    </source>
</reference>
<accession>A0A1D2MWR0</accession>
<feature type="region of interest" description="Disordered" evidence="7">
    <location>
        <begin position="722"/>
        <end position="804"/>
    </location>
</feature>
<dbReference type="PANTHER" id="PTHR43108">
    <property type="entry name" value="N-ACETYLGLUCOSAMINE-6-SULFATASE FAMILY MEMBER"/>
    <property type="match status" value="1"/>
</dbReference>
<dbReference type="Pfam" id="PF00884">
    <property type="entry name" value="Sulfatase"/>
    <property type="match status" value="1"/>
</dbReference>
<dbReference type="InterPro" id="IPR000917">
    <property type="entry name" value="Sulfatase_N"/>
</dbReference>
<evidence type="ECO:0000313" key="11">
    <source>
        <dbReference type="Proteomes" id="UP000094527"/>
    </source>
</evidence>
<dbReference type="SUPFAM" id="SSF53649">
    <property type="entry name" value="Alkaline phosphatase-like"/>
    <property type="match status" value="1"/>
</dbReference>
<keyword evidence="4" id="KW-0378">Hydrolase</keyword>
<dbReference type="Gene3D" id="3.40.720.10">
    <property type="entry name" value="Alkaline Phosphatase, subunit A"/>
    <property type="match status" value="1"/>
</dbReference>
<dbReference type="PROSITE" id="PS00149">
    <property type="entry name" value="SULFATASE_2"/>
    <property type="match status" value="1"/>
</dbReference>
<evidence type="ECO:0000259" key="9">
    <source>
        <dbReference type="Pfam" id="PF00884"/>
    </source>
</evidence>
<dbReference type="PROSITE" id="PS00523">
    <property type="entry name" value="SULFATASE_1"/>
    <property type="match status" value="1"/>
</dbReference>
<keyword evidence="8" id="KW-0812">Transmembrane</keyword>
<keyword evidence="5" id="KW-0325">Glycoprotein</keyword>
<evidence type="ECO:0000256" key="2">
    <source>
        <dbReference type="ARBA" id="ARBA00008779"/>
    </source>
</evidence>
<dbReference type="EMBL" id="LJIJ01000460">
    <property type="protein sequence ID" value="ODM97234.1"/>
    <property type="molecule type" value="Genomic_DNA"/>
</dbReference>
<feature type="region of interest" description="Disordered" evidence="7">
    <location>
        <begin position="543"/>
        <end position="576"/>
    </location>
</feature>
<evidence type="ECO:0000256" key="7">
    <source>
        <dbReference type="SAM" id="MobiDB-lite"/>
    </source>
</evidence>
<feature type="compositionally biased region" description="Basic residues" evidence="7">
    <location>
        <begin position="564"/>
        <end position="575"/>
    </location>
</feature>
<proteinExistence type="inferred from homology"/>
<keyword evidence="6" id="KW-0175">Coiled coil</keyword>
<evidence type="ECO:0000256" key="5">
    <source>
        <dbReference type="ARBA" id="ARBA00023180"/>
    </source>
</evidence>
<evidence type="ECO:0000256" key="1">
    <source>
        <dbReference type="ARBA" id="ARBA00001913"/>
    </source>
</evidence>
<dbReference type="OrthoDB" id="96314at2759"/>
<dbReference type="Proteomes" id="UP000094527">
    <property type="component" value="Unassembled WGS sequence"/>
</dbReference>
<comment type="caution">
    <text evidence="10">The sequence shown here is derived from an EMBL/GenBank/DDBJ whole genome shotgun (WGS) entry which is preliminary data.</text>
</comment>
<dbReference type="GO" id="GO:0005539">
    <property type="term" value="F:glycosaminoglycan binding"/>
    <property type="evidence" value="ECO:0007669"/>
    <property type="project" value="TreeGrafter"/>
</dbReference>
<keyword evidence="8" id="KW-0472">Membrane</keyword>
<dbReference type="PANTHER" id="PTHR43108:SF16">
    <property type="entry name" value="EXTRACELLULAR SULFATASE SULF-1 HOMOLOG"/>
    <property type="match status" value="1"/>
</dbReference>
<feature type="coiled-coil region" evidence="6">
    <location>
        <begin position="678"/>
        <end position="712"/>
    </location>
</feature>
<feature type="compositionally biased region" description="Basic and acidic residues" evidence="7">
    <location>
        <begin position="729"/>
        <end position="763"/>
    </location>
</feature>
<dbReference type="GO" id="GO:0008449">
    <property type="term" value="F:N-acetylglucosamine-6-sulfatase activity"/>
    <property type="evidence" value="ECO:0007669"/>
    <property type="project" value="TreeGrafter"/>
</dbReference>
<feature type="region of interest" description="Disordered" evidence="7">
    <location>
        <begin position="80"/>
        <end position="172"/>
    </location>
</feature>
<keyword evidence="3" id="KW-0732">Signal</keyword>
<evidence type="ECO:0000256" key="8">
    <source>
        <dbReference type="SAM" id="Phobius"/>
    </source>
</evidence>
<evidence type="ECO:0000256" key="6">
    <source>
        <dbReference type="SAM" id="Coils"/>
    </source>
</evidence>
<organism evidence="10 11">
    <name type="scientific">Orchesella cincta</name>
    <name type="common">Springtail</name>
    <name type="synonym">Podura cincta</name>
    <dbReference type="NCBI Taxonomy" id="48709"/>
    <lineage>
        <taxon>Eukaryota</taxon>
        <taxon>Metazoa</taxon>
        <taxon>Ecdysozoa</taxon>
        <taxon>Arthropoda</taxon>
        <taxon>Hexapoda</taxon>
        <taxon>Collembola</taxon>
        <taxon>Entomobryomorpha</taxon>
        <taxon>Entomobryoidea</taxon>
        <taxon>Orchesellidae</taxon>
        <taxon>Orchesellinae</taxon>
        <taxon>Orchesella</taxon>
    </lineage>
</organism>
<dbReference type="InterPro" id="IPR017850">
    <property type="entry name" value="Alkaline_phosphatase_core_sf"/>
</dbReference>
<feature type="compositionally biased region" description="Basic and acidic residues" evidence="7">
    <location>
        <begin position="89"/>
        <end position="105"/>
    </location>
</feature>
<protein>
    <submittedName>
        <fullName evidence="10">Extracellular sulfatase SULF-1</fullName>
    </submittedName>
</protein>
<gene>
    <name evidence="10" type="ORF">Ocin01_09439</name>
</gene>
<dbReference type="AlphaFoldDB" id="A0A1D2MWR0"/>
<evidence type="ECO:0000256" key="3">
    <source>
        <dbReference type="ARBA" id="ARBA00022729"/>
    </source>
</evidence>
<feature type="compositionally biased region" description="Acidic residues" evidence="7">
    <location>
        <begin position="129"/>
        <end position="138"/>
    </location>
</feature>
<keyword evidence="11" id="KW-1185">Reference proteome</keyword>
<dbReference type="OMA" id="VETPPQM"/>